<feature type="coiled-coil region" evidence="1">
    <location>
        <begin position="347"/>
        <end position="395"/>
    </location>
</feature>
<feature type="compositionally biased region" description="Acidic residues" evidence="2">
    <location>
        <begin position="652"/>
        <end position="666"/>
    </location>
</feature>
<evidence type="ECO:0000256" key="1">
    <source>
        <dbReference type="SAM" id="Coils"/>
    </source>
</evidence>
<feature type="region of interest" description="Disordered" evidence="2">
    <location>
        <begin position="179"/>
        <end position="262"/>
    </location>
</feature>
<feature type="region of interest" description="Disordered" evidence="2">
    <location>
        <begin position="1"/>
        <end position="116"/>
    </location>
</feature>
<feature type="compositionally biased region" description="Pro residues" evidence="2">
    <location>
        <begin position="193"/>
        <end position="212"/>
    </location>
</feature>
<gene>
    <name evidence="4" type="ORF">ODALV1_LOCUS18962</name>
</gene>
<feature type="compositionally biased region" description="Low complexity" evidence="2">
    <location>
        <begin position="52"/>
        <end position="72"/>
    </location>
</feature>
<feature type="region of interest" description="Disordered" evidence="2">
    <location>
        <begin position="440"/>
        <end position="463"/>
    </location>
</feature>
<organism evidence="4 5">
    <name type="scientific">Orchesella dallaii</name>
    <dbReference type="NCBI Taxonomy" id="48710"/>
    <lineage>
        <taxon>Eukaryota</taxon>
        <taxon>Metazoa</taxon>
        <taxon>Ecdysozoa</taxon>
        <taxon>Arthropoda</taxon>
        <taxon>Hexapoda</taxon>
        <taxon>Collembola</taxon>
        <taxon>Entomobryomorpha</taxon>
        <taxon>Entomobryoidea</taxon>
        <taxon>Orchesellidae</taxon>
        <taxon>Orchesellinae</taxon>
        <taxon>Orchesella</taxon>
    </lineage>
</organism>
<feature type="region of interest" description="Disordered" evidence="2">
    <location>
        <begin position="300"/>
        <end position="333"/>
    </location>
</feature>
<feature type="compositionally biased region" description="Basic and acidic residues" evidence="2">
    <location>
        <begin position="220"/>
        <end position="246"/>
    </location>
</feature>
<protein>
    <recommendedName>
        <fullName evidence="3">WH2 domain-containing protein</fullName>
    </recommendedName>
</protein>
<evidence type="ECO:0000313" key="4">
    <source>
        <dbReference type="EMBL" id="CAL8120371.1"/>
    </source>
</evidence>
<evidence type="ECO:0000259" key="3">
    <source>
        <dbReference type="PROSITE" id="PS51082"/>
    </source>
</evidence>
<feature type="compositionally biased region" description="Polar residues" evidence="2">
    <location>
        <begin position="76"/>
        <end position="88"/>
    </location>
</feature>
<feature type="region of interest" description="Disordered" evidence="2">
    <location>
        <begin position="538"/>
        <end position="714"/>
    </location>
</feature>
<feature type="compositionally biased region" description="Polar residues" evidence="2">
    <location>
        <begin position="97"/>
        <end position="110"/>
    </location>
</feature>
<feature type="compositionally biased region" description="Basic and acidic residues" evidence="2">
    <location>
        <begin position="622"/>
        <end position="642"/>
    </location>
</feature>
<evidence type="ECO:0000256" key="2">
    <source>
        <dbReference type="SAM" id="MobiDB-lite"/>
    </source>
</evidence>
<comment type="caution">
    <text evidence="4">The sequence shown here is derived from an EMBL/GenBank/DDBJ whole genome shotgun (WGS) entry which is preliminary data.</text>
</comment>
<feature type="domain" description="WH2" evidence="3">
    <location>
        <begin position="285"/>
        <end position="302"/>
    </location>
</feature>
<evidence type="ECO:0000313" key="5">
    <source>
        <dbReference type="Proteomes" id="UP001642540"/>
    </source>
</evidence>
<proteinExistence type="predicted"/>
<feature type="coiled-coil region" evidence="1">
    <location>
        <begin position="734"/>
        <end position="768"/>
    </location>
</feature>
<feature type="compositionally biased region" description="Acidic residues" evidence="2">
    <location>
        <begin position="674"/>
        <end position="708"/>
    </location>
</feature>
<keyword evidence="5" id="KW-1185">Reference proteome</keyword>
<dbReference type="EMBL" id="CAXLJM020000062">
    <property type="protein sequence ID" value="CAL8120371.1"/>
    <property type="molecule type" value="Genomic_DNA"/>
</dbReference>
<dbReference type="Proteomes" id="UP001642540">
    <property type="component" value="Unassembled WGS sequence"/>
</dbReference>
<feature type="compositionally biased region" description="Acidic residues" evidence="2">
    <location>
        <begin position="566"/>
        <end position="579"/>
    </location>
</feature>
<reference evidence="4 5" key="1">
    <citation type="submission" date="2024-08" db="EMBL/GenBank/DDBJ databases">
        <authorList>
            <person name="Cucini C."/>
            <person name="Frati F."/>
        </authorList>
    </citation>
    <scope>NUCLEOTIDE SEQUENCE [LARGE SCALE GENOMIC DNA]</scope>
</reference>
<accession>A0ABP1R626</accession>
<keyword evidence="1" id="KW-0175">Coiled coil</keyword>
<dbReference type="PROSITE" id="PS51082">
    <property type="entry name" value="WH2"/>
    <property type="match status" value="1"/>
</dbReference>
<feature type="compositionally biased region" description="Low complexity" evidence="2">
    <location>
        <begin position="440"/>
        <end position="449"/>
    </location>
</feature>
<sequence>MPLIPPNFSNSPAPQNKPPWARGNQAINQQGSEAPWRKGIRSGASNSPNPPVVAVAVKQPQPTPVQQIQQPPETGPEQTKTSKLQINLKSVKKPDTVPSTQSFEKPNQLPTYPIVPLNKSIPPSKGIPIPILIQQSTQPTAAVAKPSVLKTTIPIQRPLNNNDPPVIKAESKVKIVTPQEQAVAATTKKMPQSAPPAPPPPPGGPPPPPPPAEGMTGKQAKIEVLRKSSRKRPDWGSMMKEIEKGKPLQHVQCNDRSRPMLSRLKSRGKFVYESEAKPASKKDALHNRILNEITQGVKLKKVHCDDRSKPNLSGLRYRRQSSVTDPELGGTGSPQLEAVEELIYFDIDVLRDELQSAKQMLQSEVESKHNLEKRTRDQKCQIIAMEAEIEELKAKLGIIPEDEASMLSRSDSKTLKLLRKSASNLWKSSSSVGLKKSKSGLAKDASLSSVAKQDGGAPTEEDLAEVNELEEEIVSLKETVQHAKKQADEIEAKYKEAMDKLNAVQNNFEDSEKQKKYLESKVELLEAQTKGEIPILPIVQTAERTTQTEEQEEQNYSRHQSLASQEESEEEESDIEIDENTVQKRKHERELILWENKLKSIKDKQNSSRSERRNLKTLQKTLEAELKDASKRHNKLQKEVDKMATMLKDVEKELDDDEEEEEDEETEAKKEKPEEETDEEEESEEEESESDSEEEDEESSEEDDDQAGFDDRLALYGKRAKRRENLLNALRKGNYLLRANIDRLKDELEDARISYHDLEHELKAVLDET</sequence>
<name>A0ABP1R626_9HEXA</name>
<dbReference type="InterPro" id="IPR003124">
    <property type="entry name" value="WH2_dom"/>
</dbReference>
<feature type="compositionally biased region" description="Basic and acidic residues" evidence="2">
    <location>
        <begin position="588"/>
        <end position="614"/>
    </location>
</feature>